<proteinExistence type="predicted"/>
<evidence type="ECO:0000256" key="1">
    <source>
        <dbReference type="SAM" id="Phobius"/>
    </source>
</evidence>
<evidence type="ECO:0008006" key="4">
    <source>
        <dbReference type="Google" id="ProtNLM"/>
    </source>
</evidence>
<protein>
    <recommendedName>
        <fullName evidence="4">PIR Superfamily Protein</fullName>
    </recommendedName>
</protein>
<keyword evidence="1" id="KW-1133">Transmembrane helix</keyword>
<keyword evidence="1" id="KW-0812">Transmembrane</keyword>
<accession>A0A1A8WBR1</accession>
<dbReference type="EMBL" id="FLQU01000681">
    <property type="protein sequence ID" value="SBS89165.1"/>
    <property type="molecule type" value="Genomic_DNA"/>
</dbReference>
<evidence type="ECO:0000313" key="3">
    <source>
        <dbReference type="Proteomes" id="UP000078560"/>
    </source>
</evidence>
<organism evidence="2 3">
    <name type="scientific">Plasmodium ovale curtisi</name>
    <dbReference type="NCBI Taxonomy" id="864141"/>
    <lineage>
        <taxon>Eukaryota</taxon>
        <taxon>Sar</taxon>
        <taxon>Alveolata</taxon>
        <taxon>Apicomplexa</taxon>
        <taxon>Aconoidasida</taxon>
        <taxon>Haemosporida</taxon>
        <taxon>Plasmodiidae</taxon>
        <taxon>Plasmodium</taxon>
        <taxon>Plasmodium (Plasmodium)</taxon>
    </lineage>
</organism>
<sequence length="210" mass="24782">MMNNINKENLPSIKYYSVLKYSTHYKEIYDIINKIEPDSKAHAWITYFNDYSYDYLDKYPIYSVNNNPNKRCRDYLYSLKFIKKRIKESTLFDGQYDIMLSNIDNFVKSLISQGQNESVRETYDHSSSEYSDILKYYNYNSFTDIESIIEKIKCNNHHGAASEETPQSPGEHTPILLVLPLLGIILISFFLYKVKNKFFIKNVKLTSFNS</sequence>
<keyword evidence="1" id="KW-0472">Membrane</keyword>
<name>A0A1A8WBR1_PLAOA</name>
<dbReference type="Proteomes" id="UP000078560">
    <property type="component" value="Unassembled WGS sequence"/>
</dbReference>
<feature type="transmembrane region" description="Helical" evidence="1">
    <location>
        <begin position="175"/>
        <end position="192"/>
    </location>
</feature>
<dbReference type="AlphaFoldDB" id="A0A1A8WBR1"/>
<gene>
    <name evidence="2" type="ORF">POVCU2_0052800</name>
</gene>
<evidence type="ECO:0000313" key="2">
    <source>
        <dbReference type="EMBL" id="SBS89165.1"/>
    </source>
</evidence>
<reference evidence="3" key="1">
    <citation type="submission" date="2016-05" db="EMBL/GenBank/DDBJ databases">
        <authorList>
            <person name="Naeem Raeece"/>
        </authorList>
    </citation>
    <scope>NUCLEOTIDE SEQUENCE [LARGE SCALE GENOMIC DNA]</scope>
</reference>